<accession>A0A6C0AWU8</accession>
<organism evidence="7">
    <name type="scientific">viral metagenome</name>
    <dbReference type="NCBI Taxonomy" id="1070528"/>
    <lineage>
        <taxon>unclassified sequences</taxon>
        <taxon>metagenomes</taxon>
        <taxon>organismal metagenomes</taxon>
    </lineage>
</organism>
<evidence type="ECO:0000313" key="7">
    <source>
        <dbReference type="EMBL" id="QHS84407.1"/>
    </source>
</evidence>
<proteinExistence type="predicted"/>
<dbReference type="GO" id="GO:0003723">
    <property type="term" value="F:RNA binding"/>
    <property type="evidence" value="ECO:0007669"/>
    <property type="project" value="TreeGrafter"/>
</dbReference>
<dbReference type="Gene3D" id="1.25.40.1050">
    <property type="match status" value="1"/>
</dbReference>
<protein>
    <recommendedName>
        <fullName evidence="8">Xrn1 N-terminal domain-containing protein</fullName>
    </recommendedName>
</protein>
<keyword evidence="3" id="KW-0269">Exonuclease</keyword>
<dbReference type="GO" id="GO:0000956">
    <property type="term" value="P:nuclear-transcribed mRNA catabolic process"/>
    <property type="evidence" value="ECO:0007669"/>
    <property type="project" value="TreeGrafter"/>
</dbReference>
<keyword evidence="2" id="KW-0378">Hydrolase</keyword>
<dbReference type="EMBL" id="MN738808">
    <property type="protein sequence ID" value="QHS84407.1"/>
    <property type="molecule type" value="Genomic_DNA"/>
</dbReference>
<evidence type="ECO:0000259" key="5">
    <source>
        <dbReference type="Pfam" id="PF03159"/>
    </source>
</evidence>
<keyword evidence="1" id="KW-0540">Nuclease</keyword>
<sequence length="534" mass="64233">MGIPSYFVHIVKNHSQIIKKFQNKDINIHNLYIDSNSVIYDGIREIEYKNCNDSFEKKLITWVCEKLLYYINLIDPVNRVLIAFDGVAPVAKLEQQRNRRYKTWFVNNHLSMINSEIENKWDTTAVTPGTEFMNKLYKGVLSYFNNKKLKNLEIIISGSNSCGEGEHKIYRYIRKNEKYHFDTNTIIYGLDADLIMLTLIHSKISNNLYLFRETPQFISSVDRNLVPDEHYVLDIFELSEKITEEMTNMNNVDKKKIINKNCINDYIFLCFFLGNDFMPHFPALNIRTNGINILLETYNYLFGKTNDVLIDDKKIYWKNLRKFVEELAKNEENYCMEEMKQREKMERRAKDKLGTYRTAEERLMACPMYDRKVEKYINIGDIGWQERYYKELFGVEINDERKKQICINFLEGLEWNFKYYTKDCPDWRWKYNYKYPPLLEDLYKYIPYFDTEFIEFKEENPVMPLVQLAYVLPRNSLHLLPHKIYEQLVVKHKDWYKLDYEILWAYCKYLWEGHVVLPHIDIDVLNKLVIINSN</sequence>
<dbReference type="Pfam" id="PF03159">
    <property type="entry name" value="XRN_N"/>
    <property type="match status" value="1"/>
</dbReference>
<dbReference type="InterPro" id="IPR004859">
    <property type="entry name" value="Xrn1_N"/>
</dbReference>
<evidence type="ECO:0008006" key="8">
    <source>
        <dbReference type="Google" id="ProtNLM"/>
    </source>
</evidence>
<keyword evidence="4" id="KW-0175">Coiled coil</keyword>
<dbReference type="GO" id="GO:0004534">
    <property type="term" value="F:5'-3' RNA exonuclease activity"/>
    <property type="evidence" value="ECO:0007669"/>
    <property type="project" value="TreeGrafter"/>
</dbReference>
<evidence type="ECO:0000256" key="4">
    <source>
        <dbReference type="SAM" id="Coils"/>
    </source>
</evidence>
<evidence type="ECO:0000256" key="3">
    <source>
        <dbReference type="ARBA" id="ARBA00022839"/>
    </source>
</evidence>
<feature type="domain" description="Xrn1 N-terminal" evidence="5">
    <location>
        <begin position="1"/>
        <end position="213"/>
    </location>
</feature>
<feature type="coiled-coil region" evidence="4">
    <location>
        <begin position="328"/>
        <end position="362"/>
    </location>
</feature>
<feature type="domain" description="Xrn1 helical" evidence="6">
    <location>
        <begin position="260"/>
        <end position="357"/>
    </location>
</feature>
<evidence type="ECO:0000256" key="1">
    <source>
        <dbReference type="ARBA" id="ARBA00022722"/>
    </source>
</evidence>
<name>A0A6C0AWU8_9ZZZZ</name>
<feature type="domain" description="Xrn1 helical" evidence="6">
    <location>
        <begin position="374"/>
        <end position="527"/>
    </location>
</feature>
<evidence type="ECO:0000256" key="2">
    <source>
        <dbReference type="ARBA" id="ARBA00022801"/>
    </source>
</evidence>
<reference evidence="7" key="1">
    <citation type="journal article" date="2020" name="Nature">
        <title>Giant virus diversity and host interactions through global metagenomics.</title>
        <authorList>
            <person name="Schulz F."/>
            <person name="Roux S."/>
            <person name="Paez-Espino D."/>
            <person name="Jungbluth S."/>
            <person name="Walsh D.A."/>
            <person name="Denef V.J."/>
            <person name="McMahon K.D."/>
            <person name="Konstantinidis K.T."/>
            <person name="Eloe-Fadrosh E.A."/>
            <person name="Kyrpides N.C."/>
            <person name="Woyke T."/>
        </authorList>
    </citation>
    <scope>NUCLEOTIDE SEQUENCE</scope>
    <source>
        <strain evidence="7">GVMAG-S-ERX556022-25</strain>
    </source>
</reference>
<dbReference type="InterPro" id="IPR027073">
    <property type="entry name" value="5_3_exoribonuclease"/>
</dbReference>
<dbReference type="Pfam" id="PF17846">
    <property type="entry name" value="XRN_M"/>
    <property type="match status" value="2"/>
</dbReference>
<dbReference type="AlphaFoldDB" id="A0A6C0AWU8"/>
<dbReference type="GO" id="GO:0005634">
    <property type="term" value="C:nucleus"/>
    <property type="evidence" value="ECO:0007669"/>
    <property type="project" value="TreeGrafter"/>
</dbReference>
<dbReference type="PANTHER" id="PTHR12341">
    <property type="entry name" value="5'-&gt;3' EXORIBONUCLEASE"/>
    <property type="match status" value="1"/>
</dbReference>
<dbReference type="Gene3D" id="3.40.50.12390">
    <property type="match status" value="1"/>
</dbReference>
<dbReference type="InterPro" id="IPR041412">
    <property type="entry name" value="Xrn1_helical"/>
</dbReference>
<evidence type="ECO:0000259" key="6">
    <source>
        <dbReference type="Pfam" id="PF17846"/>
    </source>
</evidence>